<dbReference type="PANTHER" id="PTHR12110:SF41">
    <property type="entry name" value="INOSOSE DEHYDRATASE"/>
    <property type="match status" value="1"/>
</dbReference>
<feature type="domain" description="Xylose isomerase-like TIM barrel" evidence="1">
    <location>
        <begin position="20"/>
        <end position="280"/>
    </location>
</feature>
<dbReference type="PANTHER" id="PTHR12110">
    <property type="entry name" value="HYDROXYPYRUVATE ISOMERASE"/>
    <property type="match status" value="1"/>
</dbReference>
<dbReference type="Proteomes" id="UP001145069">
    <property type="component" value="Unassembled WGS sequence"/>
</dbReference>
<evidence type="ECO:0000259" key="1">
    <source>
        <dbReference type="Pfam" id="PF01261"/>
    </source>
</evidence>
<dbReference type="InterPro" id="IPR013022">
    <property type="entry name" value="Xyl_isomerase-like_TIM-brl"/>
</dbReference>
<dbReference type="RefSeq" id="WP_272445018.1">
    <property type="nucleotide sequence ID" value="NZ_JAMQKC010000002.1"/>
</dbReference>
<organism evidence="2 3">
    <name type="scientific">Aquibacillus salsiterrae</name>
    <dbReference type="NCBI Taxonomy" id="2950439"/>
    <lineage>
        <taxon>Bacteria</taxon>
        <taxon>Bacillati</taxon>
        <taxon>Bacillota</taxon>
        <taxon>Bacilli</taxon>
        <taxon>Bacillales</taxon>
        <taxon>Bacillaceae</taxon>
        <taxon>Aquibacillus</taxon>
    </lineage>
</organism>
<keyword evidence="3" id="KW-1185">Reference proteome</keyword>
<sequence length="287" mass="32698">MKFSVFTVMAPDTTPKELVSLLKETGYDGVEWRFKETPEYLKLEEPSYWGNNLCTISPSINDEELSDLAAYTKEKGIEITSVTPYLTAGDLESTEQVLRVAKKLGASTIRVGVPKYDRSENYNDLFNLAVSYLGNVEEMCKRYNIKGLVETHHMTITPSASLAHRLVSQFDPNHIGVLYDPGNMVHEGYENYRMGMELLGPYLAHVHIKNAIWQVTKENEDGTTDWEVKWAPIEKGAVDWRQVFQDLKAVGYDGYVGMEDFSNVYPTKESLKHNKEWVKKLLNAELV</sequence>
<dbReference type="InterPro" id="IPR036237">
    <property type="entry name" value="Xyl_isomerase-like_sf"/>
</dbReference>
<dbReference type="AlphaFoldDB" id="A0A9X4AFA2"/>
<dbReference type="Gene3D" id="3.20.20.150">
    <property type="entry name" value="Divalent-metal-dependent TIM barrel enzymes"/>
    <property type="match status" value="1"/>
</dbReference>
<dbReference type="SUPFAM" id="SSF51658">
    <property type="entry name" value="Xylose isomerase-like"/>
    <property type="match status" value="1"/>
</dbReference>
<proteinExistence type="predicted"/>
<dbReference type="Pfam" id="PF01261">
    <property type="entry name" value="AP_endonuc_2"/>
    <property type="match status" value="1"/>
</dbReference>
<accession>A0A9X4AFA2</accession>
<dbReference type="EMBL" id="JAMQKC010000002">
    <property type="protein sequence ID" value="MDC3416035.1"/>
    <property type="molecule type" value="Genomic_DNA"/>
</dbReference>
<dbReference type="InterPro" id="IPR050312">
    <property type="entry name" value="IolE/XylAMocC-like"/>
</dbReference>
<protein>
    <submittedName>
        <fullName evidence="2">Sugar phosphate isomerase/epimerase</fullName>
    </submittedName>
</protein>
<evidence type="ECO:0000313" key="2">
    <source>
        <dbReference type="EMBL" id="MDC3416035.1"/>
    </source>
</evidence>
<name>A0A9X4AFA2_9BACI</name>
<keyword evidence="2" id="KW-0413">Isomerase</keyword>
<evidence type="ECO:0000313" key="3">
    <source>
        <dbReference type="Proteomes" id="UP001145069"/>
    </source>
</evidence>
<reference evidence="2" key="1">
    <citation type="submission" date="2022-06" db="EMBL/GenBank/DDBJ databases">
        <title>Aquibacillus sp. a new bacterium isolated from soil saline samples.</title>
        <authorList>
            <person name="Galisteo C."/>
            <person name="De La Haba R."/>
            <person name="Sanchez-Porro C."/>
            <person name="Ventosa A."/>
        </authorList>
    </citation>
    <scope>NUCLEOTIDE SEQUENCE</scope>
    <source>
        <strain evidence="2">3ASR75-54</strain>
    </source>
</reference>
<dbReference type="GO" id="GO:0016853">
    <property type="term" value="F:isomerase activity"/>
    <property type="evidence" value="ECO:0007669"/>
    <property type="project" value="UniProtKB-KW"/>
</dbReference>
<gene>
    <name evidence="2" type="ORF">NC799_03800</name>
</gene>
<comment type="caution">
    <text evidence="2">The sequence shown here is derived from an EMBL/GenBank/DDBJ whole genome shotgun (WGS) entry which is preliminary data.</text>
</comment>